<evidence type="ECO:0000313" key="2">
    <source>
        <dbReference type="EMBL" id="KKM05345.1"/>
    </source>
</evidence>
<name>A0A0F9H2T0_9ZZZZ</name>
<keyword evidence="1" id="KW-0812">Transmembrane</keyword>
<dbReference type="AlphaFoldDB" id="A0A0F9H2T0"/>
<keyword evidence="1" id="KW-0472">Membrane</keyword>
<comment type="caution">
    <text evidence="2">The sequence shown here is derived from an EMBL/GenBank/DDBJ whole genome shotgun (WGS) entry which is preliminary data.</text>
</comment>
<sequence>MSVIYKNKKYKVTELASPDLGLNKTFKMKKLRGLKISIVYPYLMISQISAIHRFLYKFMLRENLTDLNYD</sequence>
<evidence type="ECO:0000256" key="1">
    <source>
        <dbReference type="SAM" id="Phobius"/>
    </source>
</evidence>
<protein>
    <submittedName>
        <fullName evidence="2">Uncharacterized protein</fullName>
    </submittedName>
</protein>
<accession>A0A0F9H2T0</accession>
<reference evidence="2" key="1">
    <citation type="journal article" date="2015" name="Nature">
        <title>Complex archaea that bridge the gap between prokaryotes and eukaryotes.</title>
        <authorList>
            <person name="Spang A."/>
            <person name="Saw J.H."/>
            <person name="Jorgensen S.L."/>
            <person name="Zaremba-Niedzwiedzka K."/>
            <person name="Martijn J."/>
            <person name="Lind A.E."/>
            <person name="van Eijk R."/>
            <person name="Schleper C."/>
            <person name="Guy L."/>
            <person name="Ettema T.J."/>
        </authorList>
    </citation>
    <scope>NUCLEOTIDE SEQUENCE</scope>
</reference>
<organism evidence="2">
    <name type="scientific">marine sediment metagenome</name>
    <dbReference type="NCBI Taxonomy" id="412755"/>
    <lineage>
        <taxon>unclassified sequences</taxon>
        <taxon>metagenomes</taxon>
        <taxon>ecological metagenomes</taxon>
    </lineage>
</organism>
<proteinExistence type="predicted"/>
<feature type="transmembrane region" description="Helical" evidence="1">
    <location>
        <begin position="37"/>
        <end position="56"/>
    </location>
</feature>
<gene>
    <name evidence="2" type="ORF">LCGC14_1755060</name>
</gene>
<keyword evidence="1" id="KW-1133">Transmembrane helix</keyword>
<dbReference type="EMBL" id="LAZR01016243">
    <property type="protein sequence ID" value="KKM05345.1"/>
    <property type="molecule type" value="Genomic_DNA"/>
</dbReference>